<organism evidence="2 3">
    <name type="scientific">Puccinia coronata f. sp. avenae</name>
    <dbReference type="NCBI Taxonomy" id="200324"/>
    <lineage>
        <taxon>Eukaryota</taxon>
        <taxon>Fungi</taxon>
        <taxon>Dikarya</taxon>
        <taxon>Basidiomycota</taxon>
        <taxon>Pucciniomycotina</taxon>
        <taxon>Pucciniomycetes</taxon>
        <taxon>Pucciniales</taxon>
        <taxon>Pucciniaceae</taxon>
        <taxon>Puccinia</taxon>
    </lineage>
</organism>
<dbReference type="AlphaFoldDB" id="A0A2N5VXD3"/>
<evidence type="ECO:0000313" key="3">
    <source>
        <dbReference type="Proteomes" id="UP000235388"/>
    </source>
</evidence>
<protein>
    <submittedName>
        <fullName evidence="2">Uncharacterized protein</fullName>
    </submittedName>
</protein>
<name>A0A2N5VXD3_9BASI</name>
<dbReference type="EMBL" id="PGCJ01000862">
    <property type="protein sequence ID" value="PLW16802.1"/>
    <property type="molecule type" value="Genomic_DNA"/>
</dbReference>
<dbReference type="Proteomes" id="UP000235388">
    <property type="component" value="Unassembled WGS sequence"/>
</dbReference>
<accession>A0A2N5VXD3</accession>
<sequence>MSVPRSTYQTPPPPISATTPMDINAVSASIGFTFSAYQALCVKNKLCQQCLKAYDSIHQTNRSCPNTEVQMKEKLDSFSKHSKASGPSIGINHLDLAPVDVLATDESWDNMAFSSFTDLMMHGCDVDVQLHLPGPSLITASALMDSEVLTDPLPPPVTSCTAGTAQ</sequence>
<dbReference type="EMBL" id="PGCJ01000043">
    <property type="protein sequence ID" value="PLW54626.1"/>
    <property type="molecule type" value="Genomic_DNA"/>
</dbReference>
<comment type="caution">
    <text evidence="2">The sequence shown here is derived from an EMBL/GenBank/DDBJ whole genome shotgun (WGS) entry which is preliminary data.</text>
</comment>
<gene>
    <name evidence="2" type="ORF">PCANC_05366</name>
    <name evidence="1" type="ORF">PCANC_15383</name>
</gene>
<keyword evidence="3" id="KW-1185">Reference proteome</keyword>
<proteinExistence type="predicted"/>
<reference evidence="2 3" key="1">
    <citation type="submission" date="2017-11" db="EMBL/GenBank/DDBJ databases">
        <title>De novo assembly and phasing of dikaryotic genomes from two isolates of Puccinia coronata f. sp. avenae, the causal agent of oat crown rust.</title>
        <authorList>
            <person name="Miller M.E."/>
            <person name="Zhang Y."/>
            <person name="Omidvar V."/>
            <person name="Sperschneider J."/>
            <person name="Schwessinger B."/>
            <person name="Raley C."/>
            <person name="Palmer J.M."/>
            <person name="Garnica D."/>
            <person name="Upadhyaya N."/>
            <person name="Rathjen J."/>
            <person name="Taylor J.M."/>
            <person name="Park R.F."/>
            <person name="Dodds P.N."/>
            <person name="Hirsch C.D."/>
            <person name="Kianian S.F."/>
            <person name="Figueroa M."/>
        </authorList>
    </citation>
    <scope>NUCLEOTIDE SEQUENCE [LARGE SCALE GENOMIC DNA]</scope>
    <source>
        <strain evidence="2">12NC29</strain>
    </source>
</reference>
<dbReference type="OrthoDB" id="2510832at2759"/>
<evidence type="ECO:0000313" key="2">
    <source>
        <dbReference type="EMBL" id="PLW54626.1"/>
    </source>
</evidence>
<evidence type="ECO:0000313" key="1">
    <source>
        <dbReference type="EMBL" id="PLW16802.1"/>
    </source>
</evidence>